<keyword evidence="5" id="KW-0443">Lipid metabolism</keyword>
<dbReference type="PANTHER" id="PTHR11005">
    <property type="entry name" value="LYSOSOMAL ACID LIPASE-RELATED"/>
    <property type="match status" value="1"/>
</dbReference>
<evidence type="ECO:0000256" key="2">
    <source>
        <dbReference type="ARBA" id="ARBA00022729"/>
    </source>
</evidence>
<evidence type="ECO:0000313" key="12">
    <source>
        <dbReference type="Proteomes" id="UP001152799"/>
    </source>
</evidence>
<keyword evidence="12" id="KW-1185">Reference proteome</keyword>
<dbReference type="InterPro" id="IPR025483">
    <property type="entry name" value="Lipase_euk"/>
</dbReference>
<feature type="chain" id="PRO_5040375286" description="Lipase" evidence="9">
    <location>
        <begin position="21"/>
        <end position="404"/>
    </location>
</feature>
<dbReference type="FunFam" id="3.40.50.1820:FF:000057">
    <property type="entry name" value="Lipase"/>
    <property type="match status" value="1"/>
</dbReference>
<evidence type="ECO:0000256" key="9">
    <source>
        <dbReference type="SAM" id="SignalP"/>
    </source>
</evidence>
<dbReference type="Proteomes" id="UP001152799">
    <property type="component" value="Chromosome 7"/>
</dbReference>
<name>A0A9N9MVX1_9CUCU</name>
<keyword evidence="3 7" id="KW-0378">Hydrolase</keyword>
<dbReference type="SUPFAM" id="SSF53474">
    <property type="entry name" value="alpha/beta-Hydrolases"/>
    <property type="match status" value="1"/>
</dbReference>
<protein>
    <recommendedName>
        <fullName evidence="7">Lipase</fullName>
    </recommendedName>
</protein>
<evidence type="ECO:0000259" key="10">
    <source>
        <dbReference type="Pfam" id="PF00561"/>
    </source>
</evidence>
<feature type="active site" description="Nucleophile" evidence="8">
    <location>
        <position position="171"/>
    </location>
</feature>
<sequence length="404" mass="47141">MRFNVFEWLTLFHILRFSHGFLLPSFMDSDTGKHLYEFLESHDWVYENHTVVTPDGYHINAIRLPRARGEIPSNKQKPCVLLVHGYASQPQLFMVQLNDSIAMMLVEAGFDVWIMASRGCVYSLKHEFLTSKDAKYWDFSFHEIAYYDIPAYMDHIRNVTGNEKLSFIGHSMGGLIFLAFATIRPEYLKRIDSAHAWAPVVYKKYARTTIDPKPWREVRDEHILKGKKNVANEFSQLRMWLSIMFCHEKSPFLDKCVALQDDFGPDRSQIDKSKLIVYMTNDPSGSSFKTYLHMLQSHQAERFQFYDYDFFKNLIVYGQFKPPLYNLRSISGEVPIIISYGINDYFAGPEDFERLIAETPGAVGHIVPWPFFNHIDFVYAKDAKKLLYNDCIRMLKMYATVTEA</sequence>
<dbReference type="GO" id="GO:0016042">
    <property type="term" value="P:lipid catabolic process"/>
    <property type="evidence" value="ECO:0007669"/>
    <property type="project" value="UniProtKB-KW"/>
</dbReference>
<dbReference type="Pfam" id="PF00561">
    <property type="entry name" value="Abhydrolase_1"/>
    <property type="match status" value="1"/>
</dbReference>
<accession>A0A9N9MVX1</accession>
<feature type="domain" description="AB hydrolase-1" evidence="10">
    <location>
        <begin position="78"/>
        <end position="191"/>
    </location>
</feature>
<keyword evidence="2 9" id="KW-0732">Signal</keyword>
<gene>
    <name evidence="11" type="ORF">CEUTPL_LOCUS12015</name>
</gene>
<evidence type="ECO:0000313" key="11">
    <source>
        <dbReference type="EMBL" id="CAG9771584.1"/>
    </source>
</evidence>
<evidence type="ECO:0000256" key="6">
    <source>
        <dbReference type="ARBA" id="ARBA00023180"/>
    </source>
</evidence>
<feature type="active site" description="Charge relay system" evidence="8">
    <location>
        <position position="344"/>
    </location>
</feature>
<dbReference type="PIRSF" id="PIRSF000862">
    <property type="entry name" value="Steryl_ester_lip"/>
    <property type="match status" value="1"/>
</dbReference>
<evidence type="ECO:0000256" key="5">
    <source>
        <dbReference type="ARBA" id="ARBA00023098"/>
    </source>
</evidence>
<dbReference type="GO" id="GO:0016788">
    <property type="term" value="F:hydrolase activity, acting on ester bonds"/>
    <property type="evidence" value="ECO:0007669"/>
    <property type="project" value="InterPro"/>
</dbReference>
<feature type="signal peptide" evidence="9">
    <location>
        <begin position="1"/>
        <end position="20"/>
    </location>
</feature>
<evidence type="ECO:0000256" key="1">
    <source>
        <dbReference type="ARBA" id="ARBA00010701"/>
    </source>
</evidence>
<evidence type="ECO:0000256" key="8">
    <source>
        <dbReference type="PIRSR" id="PIRSR000862-1"/>
    </source>
</evidence>
<evidence type="ECO:0000256" key="4">
    <source>
        <dbReference type="ARBA" id="ARBA00022963"/>
    </source>
</evidence>
<dbReference type="AlphaFoldDB" id="A0A9N9MVX1"/>
<dbReference type="InterPro" id="IPR000073">
    <property type="entry name" value="AB_hydrolase_1"/>
</dbReference>
<dbReference type="InterPro" id="IPR029058">
    <property type="entry name" value="AB_hydrolase_fold"/>
</dbReference>
<keyword evidence="6" id="KW-0325">Glycoprotein</keyword>
<evidence type="ECO:0000256" key="7">
    <source>
        <dbReference type="PIRNR" id="PIRNR000862"/>
    </source>
</evidence>
<feature type="active site" description="Charge relay system" evidence="8">
    <location>
        <position position="374"/>
    </location>
</feature>
<dbReference type="OrthoDB" id="9974421at2759"/>
<dbReference type="EMBL" id="OU892283">
    <property type="protein sequence ID" value="CAG9771584.1"/>
    <property type="molecule type" value="Genomic_DNA"/>
</dbReference>
<proteinExistence type="inferred from homology"/>
<reference evidence="11" key="1">
    <citation type="submission" date="2022-01" db="EMBL/GenBank/DDBJ databases">
        <authorList>
            <person name="King R."/>
        </authorList>
    </citation>
    <scope>NUCLEOTIDE SEQUENCE</scope>
</reference>
<organism evidence="11 12">
    <name type="scientific">Ceutorhynchus assimilis</name>
    <name type="common">cabbage seed weevil</name>
    <dbReference type="NCBI Taxonomy" id="467358"/>
    <lineage>
        <taxon>Eukaryota</taxon>
        <taxon>Metazoa</taxon>
        <taxon>Ecdysozoa</taxon>
        <taxon>Arthropoda</taxon>
        <taxon>Hexapoda</taxon>
        <taxon>Insecta</taxon>
        <taxon>Pterygota</taxon>
        <taxon>Neoptera</taxon>
        <taxon>Endopterygota</taxon>
        <taxon>Coleoptera</taxon>
        <taxon>Polyphaga</taxon>
        <taxon>Cucujiformia</taxon>
        <taxon>Curculionidae</taxon>
        <taxon>Ceutorhynchinae</taxon>
        <taxon>Ceutorhynchus</taxon>
    </lineage>
</organism>
<comment type="similarity">
    <text evidence="1 7">Belongs to the AB hydrolase superfamily. Lipase family.</text>
</comment>
<evidence type="ECO:0000256" key="3">
    <source>
        <dbReference type="ARBA" id="ARBA00022801"/>
    </source>
</evidence>
<dbReference type="Gene3D" id="3.40.50.1820">
    <property type="entry name" value="alpha/beta hydrolase"/>
    <property type="match status" value="1"/>
</dbReference>
<keyword evidence="4 7" id="KW-0442">Lipid degradation</keyword>